<feature type="region of interest" description="Disordered" evidence="1">
    <location>
        <begin position="1"/>
        <end position="120"/>
    </location>
</feature>
<organism evidence="2 3">
    <name type="scientific">Rousettus aegyptiacus</name>
    <name type="common">Egyptian fruit bat</name>
    <name type="synonym">Pteropus aegyptiacus</name>
    <dbReference type="NCBI Taxonomy" id="9407"/>
    <lineage>
        <taxon>Eukaryota</taxon>
        <taxon>Metazoa</taxon>
        <taxon>Chordata</taxon>
        <taxon>Craniata</taxon>
        <taxon>Vertebrata</taxon>
        <taxon>Euteleostomi</taxon>
        <taxon>Mammalia</taxon>
        <taxon>Eutheria</taxon>
        <taxon>Laurasiatheria</taxon>
        <taxon>Chiroptera</taxon>
        <taxon>Yinpterochiroptera</taxon>
        <taxon>Pteropodoidea</taxon>
        <taxon>Pteropodidae</taxon>
        <taxon>Rousettinae</taxon>
        <taxon>Rousettus</taxon>
    </lineage>
</organism>
<name>A0A7J8GC81_ROUAE</name>
<feature type="compositionally biased region" description="Basic residues" evidence="1">
    <location>
        <begin position="49"/>
        <end position="62"/>
    </location>
</feature>
<dbReference type="AlphaFoldDB" id="A0A7J8GC81"/>
<reference evidence="2 3" key="1">
    <citation type="journal article" date="2020" name="Nature">
        <title>Six reference-quality genomes reveal evolution of bat adaptations.</title>
        <authorList>
            <person name="Jebb D."/>
            <person name="Huang Z."/>
            <person name="Pippel M."/>
            <person name="Hughes G.M."/>
            <person name="Lavrichenko K."/>
            <person name="Devanna P."/>
            <person name="Winkler S."/>
            <person name="Jermiin L.S."/>
            <person name="Skirmuntt E.C."/>
            <person name="Katzourakis A."/>
            <person name="Burkitt-Gray L."/>
            <person name="Ray D.A."/>
            <person name="Sullivan K.A.M."/>
            <person name="Roscito J.G."/>
            <person name="Kirilenko B.M."/>
            <person name="Davalos L.M."/>
            <person name="Corthals A.P."/>
            <person name="Power M.L."/>
            <person name="Jones G."/>
            <person name="Ransome R.D."/>
            <person name="Dechmann D.K.N."/>
            <person name="Locatelli A.G."/>
            <person name="Puechmaille S.J."/>
            <person name="Fedrigo O."/>
            <person name="Jarvis E.D."/>
            <person name="Hiller M."/>
            <person name="Vernes S.C."/>
            <person name="Myers E.W."/>
            <person name="Teeling E.C."/>
        </authorList>
    </citation>
    <scope>NUCLEOTIDE SEQUENCE [LARGE SCALE GENOMIC DNA]</scope>
    <source>
        <strain evidence="2">MRouAeg1</strain>
        <tissue evidence="2">Muscle</tissue>
    </source>
</reference>
<feature type="compositionally biased region" description="Polar residues" evidence="1">
    <location>
        <begin position="1"/>
        <end position="11"/>
    </location>
</feature>
<sequence length="120" mass="13059">MFLQGTRTGNPVCQLGQPPQRNLPGSFFKHQADGPQAKGPRPRVFPLHHVYHPRPSLPKKRPQGGSSAARRIPEDTSHNPPCRILSQPICPSPESSIKSSSTQSPLPQPSAPRVHPSSEP</sequence>
<dbReference type="Proteomes" id="UP000593571">
    <property type="component" value="Unassembled WGS sequence"/>
</dbReference>
<feature type="compositionally biased region" description="Low complexity" evidence="1">
    <location>
        <begin position="92"/>
        <end position="105"/>
    </location>
</feature>
<gene>
    <name evidence="2" type="ORF">HJG63_011785</name>
</gene>
<comment type="caution">
    <text evidence="2">The sequence shown here is derived from an EMBL/GenBank/DDBJ whole genome shotgun (WGS) entry which is preliminary data.</text>
</comment>
<evidence type="ECO:0000256" key="1">
    <source>
        <dbReference type="SAM" id="MobiDB-lite"/>
    </source>
</evidence>
<dbReference type="EMBL" id="JACASE010000006">
    <property type="protein sequence ID" value="KAF6457265.1"/>
    <property type="molecule type" value="Genomic_DNA"/>
</dbReference>
<protein>
    <submittedName>
        <fullName evidence="2">Uncharacterized protein</fullName>
    </submittedName>
</protein>
<keyword evidence="3" id="KW-1185">Reference proteome</keyword>
<accession>A0A7J8GC81</accession>
<proteinExistence type="predicted"/>
<evidence type="ECO:0000313" key="2">
    <source>
        <dbReference type="EMBL" id="KAF6457265.1"/>
    </source>
</evidence>
<evidence type="ECO:0000313" key="3">
    <source>
        <dbReference type="Proteomes" id="UP000593571"/>
    </source>
</evidence>